<keyword evidence="1" id="KW-0547">Nucleotide-binding</keyword>
<dbReference type="Gene3D" id="3.40.50.12780">
    <property type="entry name" value="N-terminal domain of ligase-like"/>
    <property type="match status" value="1"/>
</dbReference>
<evidence type="ECO:0000256" key="3">
    <source>
        <dbReference type="ARBA" id="ARBA00024484"/>
    </source>
</evidence>
<dbReference type="Pfam" id="PF00501">
    <property type="entry name" value="AMP-binding"/>
    <property type="match status" value="1"/>
</dbReference>
<comment type="caution">
    <text evidence="5">The sequence shown here is derived from an EMBL/GenBank/DDBJ whole genome shotgun (WGS) entry which is preliminary data.</text>
</comment>
<dbReference type="InterPro" id="IPR020845">
    <property type="entry name" value="AMP-binding_CS"/>
</dbReference>
<accession>A0ABP7NVU7</accession>
<protein>
    <submittedName>
        <fullName evidence="5">Fatty acid--CoA ligase FadD11</fullName>
    </submittedName>
</protein>
<gene>
    <name evidence="5" type="primary">fadD11_1</name>
    <name evidence="5" type="ORF">GCM10022231_11180</name>
</gene>
<dbReference type="InterPro" id="IPR000873">
    <property type="entry name" value="AMP-dep_synth/lig_dom"/>
</dbReference>
<dbReference type="SUPFAM" id="SSF56801">
    <property type="entry name" value="Acetyl-CoA synthetase-like"/>
    <property type="match status" value="1"/>
</dbReference>
<dbReference type="RefSeq" id="WP_344781499.1">
    <property type="nucleotide sequence ID" value="NZ_BAAAZW010000003.1"/>
</dbReference>
<feature type="domain" description="AMP-dependent synthetase/ligase" evidence="4">
    <location>
        <begin position="11"/>
        <end position="374"/>
    </location>
</feature>
<evidence type="ECO:0000256" key="1">
    <source>
        <dbReference type="ARBA" id="ARBA00022741"/>
    </source>
</evidence>
<proteinExistence type="predicted"/>
<dbReference type="PROSITE" id="PS00455">
    <property type="entry name" value="AMP_BINDING"/>
    <property type="match status" value="1"/>
</dbReference>
<dbReference type="CDD" id="cd05907">
    <property type="entry name" value="VL_LC_FACS_like"/>
    <property type="match status" value="1"/>
</dbReference>
<evidence type="ECO:0000259" key="4">
    <source>
        <dbReference type="Pfam" id="PF00501"/>
    </source>
</evidence>
<dbReference type="InterPro" id="IPR045851">
    <property type="entry name" value="AMP-bd_C_sf"/>
</dbReference>
<keyword evidence="5" id="KW-0436">Ligase</keyword>
<keyword evidence="2" id="KW-0067">ATP-binding</keyword>
<name>A0ABP7NVU7_9ACTN</name>
<organism evidence="5 6">
    <name type="scientific">Gordonia caeni</name>
    <dbReference type="NCBI Taxonomy" id="1007097"/>
    <lineage>
        <taxon>Bacteria</taxon>
        <taxon>Bacillati</taxon>
        <taxon>Actinomycetota</taxon>
        <taxon>Actinomycetes</taxon>
        <taxon>Mycobacteriales</taxon>
        <taxon>Gordoniaceae</taxon>
        <taxon>Gordonia</taxon>
    </lineage>
</organism>
<dbReference type="Proteomes" id="UP001418444">
    <property type="component" value="Unassembled WGS sequence"/>
</dbReference>
<dbReference type="PANTHER" id="PTHR43272:SF33">
    <property type="entry name" value="AMP-BINDING DOMAIN-CONTAINING PROTEIN-RELATED"/>
    <property type="match status" value="1"/>
</dbReference>
<keyword evidence="6" id="KW-1185">Reference proteome</keyword>
<dbReference type="GO" id="GO:0016874">
    <property type="term" value="F:ligase activity"/>
    <property type="evidence" value="ECO:0007669"/>
    <property type="project" value="UniProtKB-KW"/>
</dbReference>
<comment type="catalytic activity">
    <reaction evidence="3">
        <text>a long-chain fatty acid + ATP + CoA = a long-chain fatty acyl-CoA + AMP + diphosphate</text>
        <dbReference type="Rhea" id="RHEA:15421"/>
        <dbReference type="ChEBI" id="CHEBI:30616"/>
        <dbReference type="ChEBI" id="CHEBI:33019"/>
        <dbReference type="ChEBI" id="CHEBI:57287"/>
        <dbReference type="ChEBI" id="CHEBI:57560"/>
        <dbReference type="ChEBI" id="CHEBI:83139"/>
        <dbReference type="ChEBI" id="CHEBI:456215"/>
        <dbReference type="EC" id="6.2.1.3"/>
    </reaction>
    <physiologicalReaction direction="left-to-right" evidence="3">
        <dbReference type="Rhea" id="RHEA:15422"/>
    </physiologicalReaction>
</comment>
<evidence type="ECO:0000313" key="5">
    <source>
        <dbReference type="EMBL" id="GAA3954508.1"/>
    </source>
</evidence>
<evidence type="ECO:0000256" key="2">
    <source>
        <dbReference type="ARBA" id="ARBA00022840"/>
    </source>
</evidence>
<sequence>MSRPQTLCEAFQQTAAARGEALALRGFDSGQEFTWHQYAAEVERIAGGLAALGVGHGDTVATMLTNRPEFNLVETAASHLGATTFSIYNTSSVDQVAYLLEHAGTSVVVTERAFLERIHSASTPGLTVLTVDDGDLDALTPAADFDFESTWRGVRPGDVACLIYTSGTTGSPKGVEMTHANLLALADSVSAVFPMSAADRGVSYLPSSHIADRCMGHYFHLLYGSELTCVADAARMVEALPQITPTYIVAVPRFWEKIKLGVELQLRAAPEMAEALAAGSPQVAVALRAKLGLDSLRWAMSGSAAIPPEVYRFLTTLGLPVSEVWGMSECGLASGADPSVAKNGTIGPLLPGIEGKLLDDGELLIRGATVMKGYRNEPAKTAETVDADGWLHTGDIATIDDDGFLAIVDRKKELIIGAGGKNMSPANIENAISSASPLIAHVAVIGDARPYNVGLIVLDPEATAAFGFDLDPNVLAADAKVRELVRQSVEEGNAQLSRVEQLKKFTILPTFWEPGSDEMTPTSKLRRKQITTKYAEEIDELYA</sequence>
<dbReference type="PANTHER" id="PTHR43272">
    <property type="entry name" value="LONG-CHAIN-FATTY-ACID--COA LIGASE"/>
    <property type="match status" value="1"/>
</dbReference>
<dbReference type="Gene3D" id="3.30.300.30">
    <property type="match status" value="1"/>
</dbReference>
<evidence type="ECO:0000313" key="6">
    <source>
        <dbReference type="Proteomes" id="UP001418444"/>
    </source>
</evidence>
<dbReference type="Pfam" id="PF23562">
    <property type="entry name" value="AMP-binding_C_3"/>
    <property type="match status" value="1"/>
</dbReference>
<dbReference type="InterPro" id="IPR042099">
    <property type="entry name" value="ANL_N_sf"/>
</dbReference>
<dbReference type="EMBL" id="BAAAZW010000003">
    <property type="protein sequence ID" value="GAA3954508.1"/>
    <property type="molecule type" value="Genomic_DNA"/>
</dbReference>
<reference evidence="6" key="1">
    <citation type="journal article" date="2019" name="Int. J. Syst. Evol. Microbiol.">
        <title>The Global Catalogue of Microorganisms (GCM) 10K type strain sequencing project: providing services to taxonomists for standard genome sequencing and annotation.</title>
        <authorList>
            <consortium name="The Broad Institute Genomics Platform"/>
            <consortium name="The Broad Institute Genome Sequencing Center for Infectious Disease"/>
            <person name="Wu L."/>
            <person name="Ma J."/>
        </authorList>
    </citation>
    <scope>NUCLEOTIDE SEQUENCE [LARGE SCALE GENOMIC DNA]</scope>
    <source>
        <strain evidence="6">JCM 16923</strain>
    </source>
</reference>